<dbReference type="STRING" id="285458.BGM19_28650"/>
<feature type="region of interest" description="Disordered" evidence="1">
    <location>
        <begin position="1"/>
        <end position="31"/>
    </location>
</feature>
<dbReference type="Proteomes" id="UP000095759">
    <property type="component" value="Unassembled WGS sequence"/>
</dbReference>
<dbReference type="OrthoDB" id="4307815at2"/>
<name>A0A1E5P4R1_9ACTN</name>
<comment type="caution">
    <text evidence="2">The sequence shown here is derived from an EMBL/GenBank/DDBJ whole genome shotgun (WGS) entry which is preliminary data.</text>
</comment>
<keyword evidence="3" id="KW-1185">Reference proteome</keyword>
<evidence type="ECO:0000313" key="2">
    <source>
        <dbReference type="EMBL" id="OEJ24519.1"/>
    </source>
</evidence>
<gene>
    <name evidence="2" type="ORF">AS594_08460</name>
</gene>
<dbReference type="RefSeq" id="WP_069926393.1">
    <property type="nucleotide sequence ID" value="NZ_MEHI01000001.1"/>
</dbReference>
<reference evidence="2 3" key="1">
    <citation type="submission" date="2016-08" db="EMBL/GenBank/DDBJ databases">
        <title>Complete genome sequence of Streptomyces agglomeratus strain 6-3-2, a novel anti-MRSA actinomycete isolated from Wuli of Tebit, China.</title>
        <authorList>
            <person name="Chen X."/>
        </authorList>
    </citation>
    <scope>NUCLEOTIDE SEQUENCE [LARGE SCALE GENOMIC DNA]</scope>
    <source>
        <strain evidence="2 3">6-3-2</strain>
    </source>
</reference>
<protein>
    <recommendedName>
        <fullName evidence="4">LmbE family protein</fullName>
    </recommendedName>
</protein>
<evidence type="ECO:0000313" key="3">
    <source>
        <dbReference type="Proteomes" id="UP000095759"/>
    </source>
</evidence>
<dbReference type="AlphaFoldDB" id="A0A1E5P4R1"/>
<dbReference type="SUPFAM" id="SSF89372">
    <property type="entry name" value="Fucose-specific lectin"/>
    <property type="match status" value="1"/>
</dbReference>
<organism evidence="2 3">
    <name type="scientific">Streptomyces agglomeratus</name>
    <dbReference type="NCBI Taxonomy" id="285458"/>
    <lineage>
        <taxon>Bacteria</taxon>
        <taxon>Bacillati</taxon>
        <taxon>Actinomycetota</taxon>
        <taxon>Actinomycetes</taxon>
        <taxon>Kitasatosporales</taxon>
        <taxon>Streptomycetaceae</taxon>
        <taxon>Streptomyces</taxon>
    </lineage>
</organism>
<evidence type="ECO:0000256" key="1">
    <source>
        <dbReference type="SAM" id="MobiDB-lite"/>
    </source>
</evidence>
<evidence type="ECO:0008006" key="4">
    <source>
        <dbReference type="Google" id="ProtNLM"/>
    </source>
</evidence>
<dbReference type="EMBL" id="MEHJ01000001">
    <property type="protein sequence ID" value="OEJ24519.1"/>
    <property type="molecule type" value="Genomic_DNA"/>
</dbReference>
<sequence>MRPRSARKTERISPSPSGPPPATGPRTSGWLLRGKDERLTAYAPAEGGLLRWTETAPGGPGWTGPQFFPAPGIEHLTLAQGPDGYVHFIGRRQNGDAVDIVHAIQYQTGRPLTAWHSLGNPYKTVERGLKVGVPAATVNTAGAVHVFVRNAGRGMQMRRQAANGKWEGWKDLRGSKAHDGPAAVATSSGTVELVVPAEGRMLRWTQEKPGGDLTQTEDLPFTPALRTVTGLETAEDRVTYYWNDSDTKGITAHRPGADTVPLSGTPADSPVAALRTPIGGHDCTVLAHRGSDGRPVLAACVTQAESDGVWWTATGEECVGAPALAVDARGRVVLAVVGRDGALYVARQRPEEEGLALAAWARF</sequence>
<accession>A0A1E5P4R1</accession>
<proteinExistence type="predicted"/>